<evidence type="ECO:0000313" key="2">
    <source>
        <dbReference type="Proteomes" id="UP000054477"/>
    </source>
</evidence>
<dbReference type="AlphaFoldDB" id="A0A0C9X5L0"/>
<dbReference type="Proteomes" id="UP000054477">
    <property type="component" value="Unassembled WGS sequence"/>
</dbReference>
<dbReference type="STRING" id="1095629.A0A0C9X5L0"/>
<proteinExistence type="predicted"/>
<reference evidence="2" key="2">
    <citation type="submission" date="2015-01" db="EMBL/GenBank/DDBJ databases">
        <title>Evolutionary Origins and Diversification of the Mycorrhizal Mutualists.</title>
        <authorList>
            <consortium name="DOE Joint Genome Institute"/>
            <consortium name="Mycorrhizal Genomics Consortium"/>
            <person name="Kohler A."/>
            <person name="Kuo A."/>
            <person name="Nagy L.G."/>
            <person name="Floudas D."/>
            <person name="Copeland A."/>
            <person name="Barry K.W."/>
            <person name="Cichocki N."/>
            <person name="Veneault-Fourrey C."/>
            <person name="LaButti K."/>
            <person name="Lindquist E.A."/>
            <person name="Lipzen A."/>
            <person name="Lundell T."/>
            <person name="Morin E."/>
            <person name="Murat C."/>
            <person name="Riley R."/>
            <person name="Ohm R."/>
            <person name="Sun H."/>
            <person name="Tunlid A."/>
            <person name="Henrissat B."/>
            <person name="Grigoriev I.V."/>
            <person name="Hibbett D.S."/>
            <person name="Martin F."/>
        </authorList>
    </citation>
    <scope>NUCLEOTIDE SEQUENCE [LARGE SCALE GENOMIC DNA]</scope>
    <source>
        <strain evidence="2">LaAM-08-1</strain>
    </source>
</reference>
<accession>A0A0C9X5L0</accession>
<name>A0A0C9X5L0_9AGAR</name>
<organism evidence="1 2">
    <name type="scientific">Laccaria amethystina LaAM-08-1</name>
    <dbReference type="NCBI Taxonomy" id="1095629"/>
    <lineage>
        <taxon>Eukaryota</taxon>
        <taxon>Fungi</taxon>
        <taxon>Dikarya</taxon>
        <taxon>Basidiomycota</taxon>
        <taxon>Agaricomycotina</taxon>
        <taxon>Agaricomycetes</taxon>
        <taxon>Agaricomycetidae</taxon>
        <taxon>Agaricales</taxon>
        <taxon>Agaricineae</taxon>
        <taxon>Hydnangiaceae</taxon>
        <taxon>Laccaria</taxon>
    </lineage>
</organism>
<sequence>MSNEQSKIVSLARDVEERCSALFDDLVHPRSLVFSRDQEALGIEVKLQRLLEYLGYGYLRSGDYGNAYEAYEAAAVKYGQSGEAWVEERYGRDNTTRIKRKREEYDVVIGFRRPHLVSKSQCFVALFKCQ</sequence>
<dbReference type="EMBL" id="KN838718">
    <property type="protein sequence ID" value="KIJ96543.1"/>
    <property type="molecule type" value="Genomic_DNA"/>
</dbReference>
<gene>
    <name evidence="1" type="ORF">K443DRAFT_10561</name>
</gene>
<keyword evidence="2" id="KW-1185">Reference proteome</keyword>
<evidence type="ECO:0000313" key="1">
    <source>
        <dbReference type="EMBL" id="KIJ96543.1"/>
    </source>
</evidence>
<dbReference type="HOGENOM" id="CLU_1938504_0_0_1"/>
<protein>
    <submittedName>
        <fullName evidence="1">Uncharacterized protein</fullName>
    </submittedName>
</protein>
<reference evidence="1 2" key="1">
    <citation type="submission" date="2014-04" db="EMBL/GenBank/DDBJ databases">
        <authorList>
            <consortium name="DOE Joint Genome Institute"/>
            <person name="Kuo A."/>
            <person name="Kohler A."/>
            <person name="Nagy L.G."/>
            <person name="Floudas D."/>
            <person name="Copeland A."/>
            <person name="Barry K.W."/>
            <person name="Cichocki N."/>
            <person name="Veneault-Fourrey C."/>
            <person name="LaButti K."/>
            <person name="Lindquist E.A."/>
            <person name="Lipzen A."/>
            <person name="Lundell T."/>
            <person name="Morin E."/>
            <person name="Murat C."/>
            <person name="Sun H."/>
            <person name="Tunlid A."/>
            <person name="Henrissat B."/>
            <person name="Grigoriev I.V."/>
            <person name="Hibbett D.S."/>
            <person name="Martin F."/>
            <person name="Nordberg H.P."/>
            <person name="Cantor M.N."/>
            <person name="Hua S.X."/>
        </authorList>
    </citation>
    <scope>NUCLEOTIDE SEQUENCE [LARGE SCALE GENOMIC DNA]</scope>
    <source>
        <strain evidence="1 2">LaAM-08-1</strain>
    </source>
</reference>